<sequence>MDGKFQKEVHSKKRKAVSLPKGDSGKLISKKLKSASGKPKSALKKPVMLPKKRTNPKETEAKPRARKENAESKRESRLRAKEVTEARKKKRKRHYTLEQELTKLWEKMRQRNISKEDRSRLVTEALKKIQGKIPEIASSHISSRVLQTCVKHCTPDERNSVFQELRPHFNTLACNTYAVHLVTRMLDHASKQQLAELMSSFHGRVASLLRHMVGSLVVEHAYKLGSVTQKQAFLMELYSPELQIFKDLVTGKEASVVDVMSRLKLQKSSVLRHMTSVLQPILEKGIIDHSIIHRAIMEFLSIADESSATDVLGQLSNADLVRMMHTKDGSRIAMLCIKHGSAKDRKKIIKGMKGKIEKIACDKFGSMVLVCILSIVDDTKLLSKIIIRELEGVLKEIVLDQNARRPLLQLLHPICSRYFSQDDMDSLNLLIPSLTVKGLLEMDKDEHSGMEDAINEGVAISEKAKCMLKNQLSNDRGKKDPLRRRQELLVHSGLAEKLLDVCSVMAEDLLRSNTGKDVIFEVAKGGADGILRHTLGEKLESLYEAIACIALQPKSENPKKDHLLEDFHSSRMIRKLVLDCPSFAQIFYEKALKGHCATWAQGHSLKVISAFWETSDDLVHELVKEEIQPLVDSGLLKVAAPAKELPKAE</sequence>
<dbReference type="InterPro" id="IPR001313">
    <property type="entry name" value="Pumilio_RNA-bd_rpt"/>
</dbReference>
<feature type="region of interest" description="Disordered" evidence="5">
    <location>
        <begin position="1"/>
        <end position="91"/>
    </location>
</feature>
<keyword evidence="8" id="KW-1185">Reference proteome</keyword>
<dbReference type="GO" id="GO:0003729">
    <property type="term" value="F:mRNA binding"/>
    <property type="evidence" value="ECO:0007669"/>
    <property type="project" value="TreeGrafter"/>
</dbReference>
<keyword evidence="2" id="KW-0810">Translation regulation</keyword>
<evidence type="ECO:0000256" key="5">
    <source>
        <dbReference type="SAM" id="MobiDB-lite"/>
    </source>
</evidence>
<keyword evidence="3" id="KW-0694">RNA-binding</keyword>
<evidence type="ECO:0000259" key="6">
    <source>
        <dbReference type="PROSITE" id="PS50303"/>
    </source>
</evidence>
<protein>
    <recommendedName>
        <fullName evidence="6">PUM-HD domain-containing protein</fullName>
    </recommendedName>
</protein>
<evidence type="ECO:0000313" key="7">
    <source>
        <dbReference type="EMBL" id="VFQ61479.1"/>
    </source>
</evidence>
<dbReference type="AlphaFoldDB" id="A0A484KET3"/>
<dbReference type="InterPro" id="IPR011989">
    <property type="entry name" value="ARM-like"/>
</dbReference>
<dbReference type="Proteomes" id="UP000595140">
    <property type="component" value="Unassembled WGS sequence"/>
</dbReference>
<evidence type="ECO:0000256" key="2">
    <source>
        <dbReference type="ARBA" id="ARBA00022845"/>
    </source>
</evidence>
<dbReference type="GO" id="GO:0006417">
    <property type="term" value="P:regulation of translation"/>
    <property type="evidence" value="ECO:0007669"/>
    <property type="project" value="UniProtKB-KW"/>
</dbReference>
<dbReference type="PROSITE" id="PS50302">
    <property type="entry name" value="PUM"/>
    <property type="match status" value="2"/>
</dbReference>
<dbReference type="SMART" id="SM00025">
    <property type="entry name" value="Pumilio"/>
    <property type="match status" value="5"/>
</dbReference>
<feature type="domain" description="PUM-HD" evidence="6">
    <location>
        <begin position="100"/>
        <end position="454"/>
    </location>
</feature>
<evidence type="ECO:0000256" key="4">
    <source>
        <dbReference type="PROSITE-ProRule" id="PRU00317"/>
    </source>
</evidence>
<dbReference type="Pfam" id="PF22493">
    <property type="entry name" value="PUF_NOP9"/>
    <property type="match status" value="1"/>
</dbReference>
<dbReference type="GO" id="GO:0005730">
    <property type="term" value="C:nucleolus"/>
    <property type="evidence" value="ECO:0007669"/>
    <property type="project" value="TreeGrafter"/>
</dbReference>
<reference evidence="7 8" key="1">
    <citation type="submission" date="2018-04" db="EMBL/GenBank/DDBJ databases">
        <authorList>
            <person name="Vogel A."/>
        </authorList>
    </citation>
    <scope>NUCLEOTIDE SEQUENCE [LARGE SCALE GENOMIC DNA]</scope>
</reference>
<evidence type="ECO:0000313" key="8">
    <source>
        <dbReference type="Proteomes" id="UP000595140"/>
    </source>
</evidence>
<evidence type="ECO:0000256" key="3">
    <source>
        <dbReference type="ARBA" id="ARBA00022884"/>
    </source>
</evidence>
<dbReference type="PANTHER" id="PTHR13389">
    <property type="entry name" value="PUMILIO HOMOLOG 3"/>
    <property type="match status" value="1"/>
</dbReference>
<dbReference type="OrthoDB" id="497380at2759"/>
<proteinExistence type="predicted"/>
<dbReference type="InterPro" id="IPR012959">
    <property type="entry name" value="CPL_dom"/>
</dbReference>
<dbReference type="Pfam" id="PF08144">
    <property type="entry name" value="CPL"/>
    <property type="match status" value="1"/>
</dbReference>
<dbReference type="InterPro" id="IPR016024">
    <property type="entry name" value="ARM-type_fold"/>
</dbReference>
<dbReference type="PROSITE" id="PS50303">
    <property type="entry name" value="PUM_HD"/>
    <property type="match status" value="1"/>
</dbReference>
<feature type="repeat" description="Pumilio" evidence="4">
    <location>
        <begin position="128"/>
        <end position="163"/>
    </location>
</feature>
<name>A0A484KET3_9ASTE</name>
<feature type="compositionally biased region" description="Basic and acidic residues" evidence="5">
    <location>
        <begin position="55"/>
        <end position="86"/>
    </location>
</feature>
<gene>
    <name evidence="7" type="ORF">CCAM_LOCUS3255</name>
</gene>
<dbReference type="InterPro" id="IPR040059">
    <property type="entry name" value="PUM3"/>
</dbReference>
<accession>A0A484KET3</accession>
<evidence type="ECO:0000256" key="1">
    <source>
        <dbReference type="ARBA" id="ARBA00022737"/>
    </source>
</evidence>
<keyword evidence="1" id="KW-0677">Repeat</keyword>
<dbReference type="InterPro" id="IPR033133">
    <property type="entry name" value="PUM-HD"/>
</dbReference>
<dbReference type="Gene3D" id="1.25.10.10">
    <property type="entry name" value="Leucine-rich Repeat Variant"/>
    <property type="match status" value="1"/>
</dbReference>
<dbReference type="SUPFAM" id="SSF48371">
    <property type="entry name" value="ARM repeat"/>
    <property type="match status" value="1"/>
</dbReference>
<dbReference type="EMBL" id="OOIL02000171">
    <property type="protein sequence ID" value="VFQ61479.1"/>
    <property type="molecule type" value="Genomic_DNA"/>
</dbReference>
<feature type="repeat" description="Pumilio" evidence="4">
    <location>
        <begin position="164"/>
        <end position="199"/>
    </location>
</feature>
<organism evidence="7 8">
    <name type="scientific">Cuscuta campestris</name>
    <dbReference type="NCBI Taxonomy" id="132261"/>
    <lineage>
        <taxon>Eukaryota</taxon>
        <taxon>Viridiplantae</taxon>
        <taxon>Streptophyta</taxon>
        <taxon>Embryophyta</taxon>
        <taxon>Tracheophyta</taxon>
        <taxon>Spermatophyta</taxon>
        <taxon>Magnoliopsida</taxon>
        <taxon>eudicotyledons</taxon>
        <taxon>Gunneridae</taxon>
        <taxon>Pentapetalae</taxon>
        <taxon>asterids</taxon>
        <taxon>lamiids</taxon>
        <taxon>Solanales</taxon>
        <taxon>Convolvulaceae</taxon>
        <taxon>Cuscuteae</taxon>
        <taxon>Cuscuta</taxon>
        <taxon>Cuscuta subgen. Grammica</taxon>
        <taxon>Cuscuta sect. Cleistogrammica</taxon>
    </lineage>
</organism>
<dbReference type="PANTHER" id="PTHR13389:SF0">
    <property type="entry name" value="PUMILIO HOMOLOG 3"/>
    <property type="match status" value="1"/>
</dbReference>